<dbReference type="EMBL" id="JANBUN010002783">
    <property type="protein sequence ID" value="KAJ2793688.1"/>
    <property type="molecule type" value="Genomic_DNA"/>
</dbReference>
<feature type="non-terminal residue" evidence="1">
    <location>
        <position position="468"/>
    </location>
</feature>
<evidence type="ECO:0000313" key="2">
    <source>
        <dbReference type="Proteomes" id="UP001140087"/>
    </source>
</evidence>
<name>A0ACC1KSB0_9FUNG</name>
<protein>
    <submittedName>
        <fullName evidence="1">Uncharacterized protein</fullName>
    </submittedName>
</protein>
<organism evidence="1 2">
    <name type="scientific">Coemansia helicoidea</name>
    <dbReference type="NCBI Taxonomy" id="1286919"/>
    <lineage>
        <taxon>Eukaryota</taxon>
        <taxon>Fungi</taxon>
        <taxon>Fungi incertae sedis</taxon>
        <taxon>Zoopagomycota</taxon>
        <taxon>Kickxellomycotina</taxon>
        <taxon>Kickxellomycetes</taxon>
        <taxon>Kickxellales</taxon>
        <taxon>Kickxellaceae</taxon>
        <taxon>Coemansia</taxon>
    </lineage>
</organism>
<accession>A0ACC1KSB0</accession>
<keyword evidence="2" id="KW-1185">Reference proteome</keyword>
<gene>
    <name evidence="1" type="ORF">H4R21_005792</name>
</gene>
<proteinExistence type="predicted"/>
<evidence type="ECO:0000313" key="1">
    <source>
        <dbReference type="EMBL" id="KAJ2793688.1"/>
    </source>
</evidence>
<dbReference type="Proteomes" id="UP001140087">
    <property type="component" value="Unassembled WGS sequence"/>
</dbReference>
<comment type="caution">
    <text evidence="1">The sequence shown here is derived from an EMBL/GenBank/DDBJ whole genome shotgun (WGS) entry which is preliminary data.</text>
</comment>
<sequence>MPPVMNEISRRSVEQSAVRDLLHAIVVMAVAHGLGSFAQASGLVPDIDQPAGSFFPQAGSLMPATAGPGLQYVSPLSAPAAASLADQADGAVSDLAALLQASALSEDDIADDDPHHPRLPLSADALSFHPAAASHCARDPVPDPLSSCDPQFLAYQQMRLQRLSRYSVLPYTGHCGDGLPLPPLAAPSAALGEADESASPSPLEISHRICPLSTAVPPLPPLPAFLDASAAPQRRLFSVSQPQTAARPDLDEDQSCGRPRPVHLSRCEDLRWDAISGHLQTQLGFDDDCLGAEVQAARSLVGRQFPTALSDLAGTVATPTAAAEGHSIGLASSTHRPMSSDLTEAEWAWSQNAMSMPQGAEMATKSYSVTNMLALSHGRQTQSEGSAHANSHSRDLDVRQFHDAIWHFTLSLFHIYEEFYFFSKFGDDNSPDSPRSDMRFSGALSMPVHSPEATTADIAAADSPCADV</sequence>
<reference evidence="1" key="1">
    <citation type="submission" date="2022-07" db="EMBL/GenBank/DDBJ databases">
        <title>Phylogenomic reconstructions and comparative analyses of Kickxellomycotina fungi.</title>
        <authorList>
            <person name="Reynolds N.K."/>
            <person name="Stajich J.E."/>
            <person name="Barry K."/>
            <person name="Grigoriev I.V."/>
            <person name="Crous P."/>
            <person name="Smith M.E."/>
        </authorList>
    </citation>
    <scope>NUCLEOTIDE SEQUENCE</scope>
    <source>
        <strain evidence="1">BCRC 34780</strain>
    </source>
</reference>